<proteinExistence type="predicted"/>
<evidence type="ECO:0000313" key="1">
    <source>
        <dbReference type="EMBL" id="MBO8427237.1"/>
    </source>
</evidence>
<protein>
    <recommendedName>
        <fullName evidence="3">Lipoprotein</fullName>
    </recommendedName>
</protein>
<organism evidence="1 2">
    <name type="scientific">Candidatus Onthovivens merdipullorum</name>
    <dbReference type="NCBI Taxonomy" id="2840889"/>
    <lineage>
        <taxon>Bacteria</taxon>
        <taxon>Bacillati</taxon>
        <taxon>Bacillota</taxon>
        <taxon>Bacilli</taxon>
        <taxon>Bacillales</taxon>
        <taxon>Candidatus Onthovivens</taxon>
    </lineage>
</organism>
<comment type="caution">
    <text evidence="1">The sequence shown here is derived from an EMBL/GenBank/DDBJ whole genome shotgun (WGS) entry which is preliminary data.</text>
</comment>
<dbReference type="AlphaFoldDB" id="A0A9D9GWV5"/>
<dbReference type="Proteomes" id="UP000823613">
    <property type="component" value="Unassembled WGS sequence"/>
</dbReference>
<evidence type="ECO:0000313" key="2">
    <source>
        <dbReference type="Proteomes" id="UP000823613"/>
    </source>
</evidence>
<gene>
    <name evidence="1" type="ORF">IAC58_01595</name>
</gene>
<name>A0A9D9GWV5_9BACL</name>
<dbReference type="EMBL" id="JADIMY010000030">
    <property type="protein sequence ID" value="MBO8427237.1"/>
    <property type="molecule type" value="Genomic_DNA"/>
</dbReference>
<sequence>MKYIAFMLFSLLLFSCSENGKFIEIENEASKLVKIDAIFIDFNQDGEIGNDERFSYEDRYFYAKIIHHDYGDTILYVLDKDQKIMFSSSIINSKFYKFEVTNSKRLGYSVIDSVGEVSFIIKEQASTRKNVILIYDISIITKINI</sequence>
<accession>A0A9D9GWV5</accession>
<reference evidence="1" key="2">
    <citation type="journal article" date="2021" name="PeerJ">
        <title>Extensive microbial diversity within the chicken gut microbiome revealed by metagenomics and culture.</title>
        <authorList>
            <person name="Gilroy R."/>
            <person name="Ravi A."/>
            <person name="Getino M."/>
            <person name="Pursley I."/>
            <person name="Horton D.L."/>
            <person name="Alikhan N.F."/>
            <person name="Baker D."/>
            <person name="Gharbi K."/>
            <person name="Hall N."/>
            <person name="Watson M."/>
            <person name="Adriaenssens E.M."/>
            <person name="Foster-Nyarko E."/>
            <person name="Jarju S."/>
            <person name="Secka A."/>
            <person name="Antonio M."/>
            <person name="Oren A."/>
            <person name="Chaudhuri R.R."/>
            <person name="La Ragione R."/>
            <person name="Hildebrand F."/>
            <person name="Pallen M.J."/>
        </authorList>
    </citation>
    <scope>NUCLEOTIDE SEQUENCE</scope>
    <source>
        <strain evidence="1">11159</strain>
    </source>
</reference>
<dbReference type="PROSITE" id="PS51257">
    <property type="entry name" value="PROKAR_LIPOPROTEIN"/>
    <property type="match status" value="1"/>
</dbReference>
<evidence type="ECO:0008006" key="3">
    <source>
        <dbReference type="Google" id="ProtNLM"/>
    </source>
</evidence>
<reference evidence="1" key="1">
    <citation type="submission" date="2020-10" db="EMBL/GenBank/DDBJ databases">
        <authorList>
            <person name="Gilroy R."/>
        </authorList>
    </citation>
    <scope>NUCLEOTIDE SEQUENCE</scope>
    <source>
        <strain evidence="1">11159</strain>
    </source>
</reference>